<proteinExistence type="inferred from homology"/>
<dbReference type="Pfam" id="PF07886">
    <property type="entry name" value="BA14K"/>
    <property type="match status" value="1"/>
</dbReference>
<evidence type="ECO:0000256" key="7">
    <source>
        <dbReference type="SAM" id="Phobius"/>
    </source>
</evidence>
<gene>
    <name evidence="8" type="ORF">HNQ73_002941</name>
</gene>
<comment type="function">
    <text evidence="6">Has immunoglobulin-binding and hemagglutination properties, and can bind to mannose. Essential for virulence. May be involved in LPS biosynthesis or polysaccharide transport.</text>
</comment>
<dbReference type="Proteomes" id="UP000588017">
    <property type="component" value="Unassembled WGS sequence"/>
</dbReference>
<feature type="transmembrane region" description="Helical" evidence="7">
    <location>
        <begin position="159"/>
        <end position="180"/>
    </location>
</feature>
<evidence type="ECO:0000256" key="5">
    <source>
        <dbReference type="ARBA" id="ARBA00022734"/>
    </source>
</evidence>
<comment type="similarity">
    <text evidence="2">Belongs to the BA14k family.</text>
</comment>
<accession>A0A841KJ61</accession>
<evidence type="ECO:0000256" key="4">
    <source>
        <dbReference type="ARBA" id="ARBA00022475"/>
    </source>
</evidence>
<dbReference type="AlphaFoldDB" id="A0A841KJ61"/>
<comment type="subcellular location">
    <subcellularLocation>
        <location evidence="1">Membrane</location>
        <topology evidence="1">Single-pass membrane protein</topology>
    </subcellularLocation>
</comment>
<evidence type="ECO:0000256" key="2">
    <source>
        <dbReference type="ARBA" id="ARBA00010270"/>
    </source>
</evidence>
<reference evidence="8 9" key="1">
    <citation type="submission" date="2020-08" db="EMBL/GenBank/DDBJ databases">
        <title>Genomic Encyclopedia of Type Strains, Phase IV (KMG-IV): sequencing the most valuable type-strain genomes for metagenomic binning, comparative biology and taxonomic classification.</title>
        <authorList>
            <person name="Goeker M."/>
        </authorList>
    </citation>
    <scope>NUCLEOTIDE SEQUENCE [LARGE SCALE GENOMIC DNA]</scope>
    <source>
        <strain evidence="8 9">DSM 101465</strain>
    </source>
</reference>
<keyword evidence="9" id="KW-1185">Reference proteome</keyword>
<comment type="caution">
    <text evidence="8">The sequence shown here is derived from an EMBL/GenBank/DDBJ whole genome shotgun (WGS) entry which is preliminary data.</text>
</comment>
<sequence>MKMRRLENMAGAIVIEGHRLPAARRRHRRKEEPIMPICKTIAVTAIAALLALPAMPAGAQIVRMDAPPAVMLTEQAQWRRPGGRQVRPGNPWVRHWRGGPVRVRPVAPVARVGGYYGPRRYGYGRPYYGRRYYARPYYGRPYYRGYYRPYYGYYDYDPGAAIAAGIVGLAAGAIASSAMAPPPRRRSASWIAYCSRKYKSFNPRTGTYLGYDGRRHICR</sequence>
<keyword evidence="4" id="KW-1003">Cell membrane</keyword>
<keyword evidence="7" id="KW-0812">Transmembrane</keyword>
<keyword evidence="7" id="KW-0472">Membrane</keyword>
<evidence type="ECO:0000256" key="1">
    <source>
        <dbReference type="ARBA" id="ARBA00004167"/>
    </source>
</evidence>
<dbReference type="RefSeq" id="WP_246719514.1">
    <property type="nucleotide sequence ID" value="NZ_JACHEH010000007.1"/>
</dbReference>
<keyword evidence="7" id="KW-1133">Transmembrane helix</keyword>
<protein>
    <recommendedName>
        <fullName evidence="3">Lectin-like protein BA14k</fullName>
    </recommendedName>
</protein>
<evidence type="ECO:0000313" key="8">
    <source>
        <dbReference type="EMBL" id="MBB6169299.1"/>
    </source>
</evidence>
<dbReference type="GO" id="GO:0016020">
    <property type="term" value="C:membrane"/>
    <property type="evidence" value="ECO:0007669"/>
    <property type="project" value="UniProtKB-SubCell"/>
</dbReference>
<name>A0A841KJ61_9HYPH</name>
<organism evidence="8 9">
    <name type="scientific">Chelatococcus composti</name>
    <dbReference type="NCBI Taxonomy" id="1743235"/>
    <lineage>
        <taxon>Bacteria</taxon>
        <taxon>Pseudomonadati</taxon>
        <taxon>Pseudomonadota</taxon>
        <taxon>Alphaproteobacteria</taxon>
        <taxon>Hyphomicrobiales</taxon>
        <taxon>Chelatococcaceae</taxon>
        <taxon>Chelatococcus</taxon>
    </lineage>
</organism>
<evidence type="ECO:0000313" key="9">
    <source>
        <dbReference type="Proteomes" id="UP000588017"/>
    </source>
</evidence>
<keyword evidence="5" id="KW-0430">Lectin</keyword>
<evidence type="ECO:0000256" key="6">
    <source>
        <dbReference type="ARBA" id="ARBA00025321"/>
    </source>
</evidence>
<dbReference type="InterPro" id="IPR012413">
    <property type="entry name" value="BA14K"/>
</dbReference>
<dbReference type="GO" id="GO:0030246">
    <property type="term" value="F:carbohydrate binding"/>
    <property type="evidence" value="ECO:0007669"/>
    <property type="project" value="UniProtKB-KW"/>
</dbReference>
<dbReference type="EMBL" id="JACHEH010000007">
    <property type="protein sequence ID" value="MBB6169299.1"/>
    <property type="molecule type" value="Genomic_DNA"/>
</dbReference>
<evidence type="ECO:0000256" key="3">
    <source>
        <dbReference type="ARBA" id="ARBA00020552"/>
    </source>
</evidence>